<dbReference type="InterPro" id="IPR028889">
    <property type="entry name" value="USP"/>
</dbReference>
<accession>A0AAJ6QMT0</accession>
<dbReference type="PANTHER" id="PTHR21646">
    <property type="entry name" value="UBIQUITIN CARBOXYL-TERMINAL HYDROLASE"/>
    <property type="match status" value="1"/>
</dbReference>
<evidence type="ECO:0000259" key="10">
    <source>
        <dbReference type="PROSITE" id="PS51283"/>
    </source>
</evidence>
<feature type="region of interest" description="Disordered" evidence="8">
    <location>
        <begin position="1"/>
        <end position="20"/>
    </location>
</feature>
<keyword evidence="3 7" id="KW-0645">Protease</keyword>
<gene>
    <name evidence="12" type="primary">LOC100905613</name>
</gene>
<dbReference type="InterPro" id="IPR028135">
    <property type="entry name" value="Ub_USP-typ"/>
</dbReference>
<evidence type="ECO:0000256" key="2">
    <source>
        <dbReference type="ARBA" id="ARBA00009085"/>
    </source>
</evidence>
<dbReference type="GeneID" id="100905613"/>
<evidence type="ECO:0000256" key="7">
    <source>
        <dbReference type="RuleBase" id="RU366025"/>
    </source>
</evidence>
<feature type="region of interest" description="Disordered" evidence="8">
    <location>
        <begin position="853"/>
        <end position="908"/>
    </location>
</feature>
<dbReference type="GO" id="GO:0004843">
    <property type="term" value="F:cysteine-type deubiquitinase activity"/>
    <property type="evidence" value="ECO:0007669"/>
    <property type="project" value="UniProtKB-UniRule"/>
</dbReference>
<comment type="catalytic activity">
    <reaction evidence="1 7">
        <text>Thiol-dependent hydrolysis of ester, thioester, amide, peptide and isopeptide bonds formed by the C-terminal Gly of ubiquitin (a 76-residue protein attached to proteins as an intracellular targeting signal).</text>
        <dbReference type="EC" id="3.4.19.12"/>
    </reaction>
</comment>
<comment type="similarity">
    <text evidence="2 7">Belongs to the peptidase C19 family.</text>
</comment>
<dbReference type="Gene3D" id="3.10.20.90">
    <property type="entry name" value="Phosphatidylinositol 3-kinase Catalytic Subunit, Chain A, domain 1"/>
    <property type="match status" value="1"/>
</dbReference>
<dbReference type="RefSeq" id="XP_003740048.1">
    <property type="nucleotide sequence ID" value="XM_003740000.2"/>
</dbReference>
<dbReference type="PROSITE" id="PS00973">
    <property type="entry name" value="USP_2"/>
    <property type="match status" value="1"/>
</dbReference>
<dbReference type="PROSITE" id="PS00972">
    <property type="entry name" value="USP_1"/>
    <property type="match status" value="1"/>
</dbReference>
<keyword evidence="4 7" id="KW-0833">Ubl conjugation pathway</keyword>
<dbReference type="Gene3D" id="3.90.70.10">
    <property type="entry name" value="Cysteine proteinases"/>
    <property type="match status" value="2"/>
</dbReference>
<evidence type="ECO:0000259" key="9">
    <source>
        <dbReference type="PROSITE" id="PS50235"/>
    </source>
</evidence>
<dbReference type="Pfam" id="PF00443">
    <property type="entry name" value="UCH"/>
    <property type="match status" value="1"/>
</dbReference>
<dbReference type="InterPro" id="IPR001394">
    <property type="entry name" value="Peptidase_C19_UCH"/>
</dbReference>
<dbReference type="InterPro" id="IPR050185">
    <property type="entry name" value="Ub_carboxyl-term_hydrolase"/>
</dbReference>
<dbReference type="KEGG" id="goe:100905613"/>
<dbReference type="InterPro" id="IPR006615">
    <property type="entry name" value="Pept_C19_DUSP"/>
</dbReference>
<keyword evidence="6 7" id="KW-0788">Thiol protease</keyword>
<evidence type="ECO:0000313" key="11">
    <source>
        <dbReference type="Proteomes" id="UP000694867"/>
    </source>
</evidence>
<evidence type="ECO:0000256" key="8">
    <source>
        <dbReference type="SAM" id="MobiDB-lite"/>
    </source>
</evidence>
<feature type="domain" description="DUSP" evidence="10">
    <location>
        <begin position="20"/>
        <end position="132"/>
    </location>
</feature>
<dbReference type="Proteomes" id="UP000694867">
    <property type="component" value="Unplaced"/>
</dbReference>
<evidence type="ECO:0000256" key="5">
    <source>
        <dbReference type="ARBA" id="ARBA00022801"/>
    </source>
</evidence>
<dbReference type="SMART" id="SM00695">
    <property type="entry name" value="DUSP"/>
    <property type="match status" value="1"/>
</dbReference>
<evidence type="ECO:0000256" key="4">
    <source>
        <dbReference type="ARBA" id="ARBA00022786"/>
    </source>
</evidence>
<evidence type="ECO:0000256" key="3">
    <source>
        <dbReference type="ARBA" id="ARBA00022670"/>
    </source>
</evidence>
<protein>
    <recommendedName>
        <fullName evidence="7">Ubiquitin carboxyl-terminal hydrolase</fullName>
        <ecNumber evidence="7">3.4.19.12</ecNumber>
    </recommendedName>
</protein>
<feature type="region of interest" description="Disordered" evidence="8">
    <location>
        <begin position="609"/>
        <end position="629"/>
    </location>
</feature>
<dbReference type="Pfam" id="PF14836">
    <property type="entry name" value="Ubiquitin_3"/>
    <property type="match status" value="1"/>
</dbReference>
<dbReference type="CDD" id="cd02674">
    <property type="entry name" value="Peptidase_C19R"/>
    <property type="match status" value="1"/>
</dbReference>
<dbReference type="Pfam" id="PF06337">
    <property type="entry name" value="DUSP"/>
    <property type="match status" value="1"/>
</dbReference>
<feature type="compositionally biased region" description="Low complexity" evidence="8">
    <location>
        <begin position="886"/>
        <end position="895"/>
    </location>
</feature>
<dbReference type="SUPFAM" id="SSF54001">
    <property type="entry name" value="Cysteine proteinases"/>
    <property type="match status" value="1"/>
</dbReference>
<feature type="compositionally biased region" description="Polar residues" evidence="8">
    <location>
        <begin position="856"/>
        <end position="873"/>
    </location>
</feature>
<name>A0AAJ6QMT0_9ACAR</name>
<feature type="compositionally biased region" description="Acidic residues" evidence="8">
    <location>
        <begin position="898"/>
        <end position="908"/>
    </location>
</feature>
<dbReference type="GO" id="GO:0006508">
    <property type="term" value="P:proteolysis"/>
    <property type="evidence" value="ECO:0007669"/>
    <property type="project" value="UniProtKB-KW"/>
</dbReference>
<dbReference type="InterPro" id="IPR018200">
    <property type="entry name" value="USP_CS"/>
</dbReference>
<dbReference type="EC" id="3.4.19.12" evidence="7"/>
<feature type="domain" description="USP" evidence="9">
    <location>
        <begin position="273"/>
        <end position="852"/>
    </location>
</feature>
<keyword evidence="5 7" id="KW-0378">Hydrolase</keyword>
<dbReference type="SUPFAM" id="SSF143791">
    <property type="entry name" value="DUSP-like"/>
    <property type="match status" value="1"/>
</dbReference>
<keyword evidence="11" id="KW-1185">Reference proteome</keyword>
<evidence type="ECO:0000313" key="12">
    <source>
        <dbReference type="RefSeq" id="XP_003740048.1"/>
    </source>
</evidence>
<dbReference type="GO" id="GO:0016579">
    <property type="term" value="P:protein deubiquitination"/>
    <property type="evidence" value="ECO:0007669"/>
    <property type="project" value="InterPro"/>
</dbReference>
<sequence length="908" mass="103906">MTVSNVDDHREMTAGPENGEGLEYQKDFIGKMIKKPLAKGDHWYLLDHKWFKQWKKYVGFNQWETGSVGEPSANPGPINNSGLLIEHDNPEDLREHLIDELDYVLMPEEAWTKLVEWYGLAAGQKPIARTVVDFGMFLKNLKVEIYRMELKLCLNPNLKDAKTYRFSKVATVEEVEKVCRKLFNVPESAKTRLWNRFSTNTLEIMTEKNRTIQDESLYSAQILVLEVQNPDGTWPRNSSNPPDTRKAVEQNYMVSSAAGSKIPSYSSTGAGLCGLTNLGNTCFMNSALQCMSNTPVLTEYFLSDMHVNEINRDNPLGMHGEIAESYANLIKAMWSGNHTSFALKVFKQKVGRFAPQFNGYMQQDCQELMSFLLDGLHEDLNRVKKKPYIEAKNSEGRPDHVLAKEAWSNYLKRNDSIVVDTFHGLLKSTLVCPECDHVSVTFDPFCYLSLPLPNRKERVVNVIAFMLTNPRPIKLRINVPPDRCTWNDFYSMIVRTLMTKHRNLVIAQVCADKTVERVIEPSDDKFEETTDSLHVYETPCWPWKGAGSLVRVYTRVISNNQDSDNAFTYAKIFGVPFYVYFQNRMTTVDAIYNTCLSWLKGRFVSPKEVQAESDEETQMEVDTEDGKEERPEKFKQSLFEVNIVNEMANTRMPTARNHVRLEKRAFVTLDCLPEVKEAIFEESKCTSYMSRDHPRTNRSYTKQPIELSECLDLFTTMEQLGTDDLWFCPVCKKQQQATKRFNLWSLPPILIIHLKRFSFNRYFREKLDVVVNFPVKDLSMGKWVLDPKHKSVPYDLIGVANHTGNLGAGHYTAYAKNKITKKWNHFDDLNVSSISENDIVSKQAYVLFYQRREDPTSQNGSDAEKGASSTPAEVNQAGMDAEAPHSSQANNSSSSFEAMDDSGIDYEI</sequence>
<organism evidence="11 12">
    <name type="scientific">Galendromus occidentalis</name>
    <name type="common">western predatory mite</name>
    <dbReference type="NCBI Taxonomy" id="34638"/>
    <lineage>
        <taxon>Eukaryota</taxon>
        <taxon>Metazoa</taxon>
        <taxon>Ecdysozoa</taxon>
        <taxon>Arthropoda</taxon>
        <taxon>Chelicerata</taxon>
        <taxon>Arachnida</taxon>
        <taxon>Acari</taxon>
        <taxon>Parasitiformes</taxon>
        <taxon>Mesostigmata</taxon>
        <taxon>Gamasina</taxon>
        <taxon>Phytoseioidea</taxon>
        <taxon>Phytoseiidae</taxon>
        <taxon>Typhlodrominae</taxon>
        <taxon>Galendromus</taxon>
    </lineage>
</organism>
<dbReference type="InterPro" id="IPR038765">
    <property type="entry name" value="Papain-like_cys_pep_sf"/>
</dbReference>
<evidence type="ECO:0000256" key="1">
    <source>
        <dbReference type="ARBA" id="ARBA00000707"/>
    </source>
</evidence>
<feature type="compositionally biased region" description="Acidic residues" evidence="8">
    <location>
        <begin position="611"/>
        <end position="626"/>
    </location>
</feature>
<dbReference type="PROSITE" id="PS51283">
    <property type="entry name" value="DUSP"/>
    <property type="match status" value="1"/>
</dbReference>
<evidence type="ECO:0000256" key="6">
    <source>
        <dbReference type="ARBA" id="ARBA00022807"/>
    </source>
</evidence>
<dbReference type="InterPro" id="IPR035927">
    <property type="entry name" value="DUSP-like_sf"/>
</dbReference>
<dbReference type="AlphaFoldDB" id="A0AAJ6QMT0"/>
<proteinExistence type="inferred from homology"/>
<dbReference type="PANTHER" id="PTHR21646:SF24">
    <property type="entry name" value="UBIQUITIN CARBOXYL-TERMINAL HYDROLASE"/>
    <property type="match status" value="1"/>
</dbReference>
<dbReference type="Gene3D" id="3.30.2230.10">
    <property type="entry name" value="DUSP-like"/>
    <property type="match status" value="1"/>
</dbReference>
<dbReference type="FunFam" id="3.30.2230.10:FF:000003">
    <property type="entry name" value="ubiquitin carboxyl-terminal hydrolase 15 isoform X1"/>
    <property type="match status" value="1"/>
</dbReference>
<reference evidence="12" key="1">
    <citation type="submission" date="2025-08" db="UniProtKB">
        <authorList>
            <consortium name="RefSeq"/>
        </authorList>
    </citation>
    <scope>IDENTIFICATION</scope>
</reference>
<feature type="compositionally biased region" description="Basic and acidic residues" evidence="8">
    <location>
        <begin position="1"/>
        <end position="12"/>
    </location>
</feature>
<dbReference type="PROSITE" id="PS50235">
    <property type="entry name" value="USP_3"/>
    <property type="match status" value="1"/>
</dbReference>